<evidence type="ECO:0000313" key="2">
    <source>
        <dbReference type="Proteomes" id="UP000192569"/>
    </source>
</evidence>
<gene>
    <name evidence="1" type="ORF">SAMN00808754_3088</name>
</gene>
<dbReference type="Proteomes" id="UP000192569">
    <property type="component" value="Chromosome I"/>
</dbReference>
<sequence>MEGNLERLRERLLEARAAGKTNLAEVLKEMGISPDNPDILTQLLAQAGLDPAAIGDKGKLIQLITSLSQSLSPGIKENIANLYTHLVQEMGGELPEDLKDFLGEWKEK</sequence>
<proteinExistence type="predicted"/>
<dbReference type="STRING" id="698762.SAMN00808754_3088"/>
<protein>
    <submittedName>
        <fullName evidence="1">Uncharacterized protein</fullName>
    </submittedName>
</protein>
<keyword evidence="2" id="KW-1185">Reference proteome</keyword>
<reference evidence="1 2" key="1">
    <citation type="submission" date="2017-04" db="EMBL/GenBank/DDBJ databases">
        <authorList>
            <person name="Afonso C.L."/>
            <person name="Miller P.J."/>
            <person name="Scott M.A."/>
            <person name="Spackman E."/>
            <person name="Goraichik I."/>
            <person name="Dimitrov K.M."/>
            <person name="Suarez D.L."/>
            <person name="Swayne D.E."/>
        </authorList>
    </citation>
    <scope>NUCLEOTIDE SEQUENCE [LARGE SCALE GENOMIC DNA]</scope>
    <source>
        <strain evidence="1 2">ToBE</strain>
    </source>
</reference>
<name>A0A1W1W3Y3_9FIRM</name>
<organism evidence="1 2">
    <name type="scientific">Thermanaeromonas toyohensis ToBE</name>
    <dbReference type="NCBI Taxonomy" id="698762"/>
    <lineage>
        <taxon>Bacteria</taxon>
        <taxon>Bacillati</taxon>
        <taxon>Bacillota</taxon>
        <taxon>Clostridia</taxon>
        <taxon>Neomoorellales</taxon>
        <taxon>Neomoorellaceae</taxon>
        <taxon>Thermanaeromonas</taxon>
    </lineage>
</organism>
<accession>A0A1W1W3Y3</accession>
<dbReference type="EMBL" id="LT838272">
    <property type="protein sequence ID" value="SMB99784.1"/>
    <property type="molecule type" value="Genomic_DNA"/>
</dbReference>
<dbReference type="OrthoDB" id="1724627at2"/>
<dbReference type="AlphaFoldDB" id="A0A1W1W3Y3"/>
<dbReference type="RefSeq" id="WP_084666744.1">
    <property type="nucleotide sequence ID" value="NZ_LT838272.1"/>
</dbReference>
<evidence type="ECO:0000313" key="1">
    <source>
        <dbReference type="EMBL" id="SMB99784.1"/>
    </source>
</evidence>